<organism evidence="5 6">
    <name type="scientific">Pseudoalteromonas marina</name>
    <dbReference type="NCBI Taxonomy" id="267375"/>
    <lineage>
        <taxon>Bacteria</taxon>
        <taxon>Pseudomonadati</taxon>
        <taxon>Pseudomonadota</taxon>
        <taxon>Gammaproteobacteria</taxon>
        <taxon>Alteromonadales</taxon>
        <taxon>Pseudoalteromonadaceae</taxon>
        <taxon>Pseudoalteromonas</taxon>
    </lineage>
</organism>
<evidence type="ECO:0000259" key="4">
    <source>
        <dbReference type="PROSITE" id="PS50887"/>
    </source>
</evidence>
<feature type="transmembrane region" description="Helical" evidence="3">
    <location>
        <begin position="264"/>
        <end position="284"/>
    </location>
</feature>
<accession>A0ABT9FDT6</accession>
<dbReference type="RefSeq" id="WP_305472015.1">
    <property type="nucleotide sequence ID" value="NZ_JAUYVT010000007.1"/>
</dbReference>
<keyword evidence="5" id="KW-0808">Transferase</keyword>
<dbReference type="GO" id="GO:0052621">
    <property type="term" value="F:diguanylate cyclase activity"/>
    <property type="evidence" value="ECO:0007669"/>
    <property type="project" value="UniProtKB-EC"/>
</dbReference>
<feature type="transmembrane region" description="Helical" evidence="3">
    <location>
        <begin position="6"/>
        <end position="29"/>
    </location>
</feature>
<dbReference type="PANTHER" id="PTHR45138:SF9">
    <property type="entry name" value="DIGUANYLATE CYCLASE DGCM-RELATED"/>
    <property type="match status" value="1"/>
</dbReference>
<proteinExistence type="predicted"/>
<comment type="caution">
    <text evidence="5">The sequence shown here is derived from an EMBL/GenBank/DDBJ whole genome shotgun (WGS) entry which is preliminary data.</text>
</comment>
<keyword evidence="6" id="KW-1185">Reference proteome</keyword>
<evidence type="ECO:0000256" key="2">
    <source>
        <dbReference type="ARBA" id="ARBA00034247"/>
    </source>
</evidence>
<keyword evidence="3" id="KW-0472">Membrane</keyword>
<dbReference type="InterPro" id="IPR029787">
    <property type="entry name" value="Nucleotide_cyclase"/>
</dbReference>
<keyword evidence="5" id="KW-0548">Nucleotidyltransferase</keyword>
<dbReference type="Pfam" id="PF00990">
    <property type="entry name" value="GGDEF"/>
    <property type="match status" value="1"/>
</dbReference>
<dbReference type="EC" id="2.7.7.65" evidence="1"/>
<evidence type="ECO:0000313" key="5">
    <source>
        <dbReference type="EMBL" id="MDP2564938.1"/>
    </source>
</evidence>
<dbReference type="Pfam" id="PF05228">
    <property type="entry name" value="CHASE4"/>
    <property type="match status" value="1"/>
</dbReference>
<evidence type="ECO:0000256" key="1">
    <source>
        <dbReference type="ARBA" id="ARBA00012528"/>
    </source>
</evidence>
<sequence length="516" mass="59513">MTLRFFVIIGTLILMCFVTSLLVSYRYFFTLPTINENIKDYQDRELLSLEIALNREFVFLKTLNYDYAVWDDSYDYMTSFDKDYIESNYVDDTFKSLKIDGVFIYDMNFKQVYGHTFDYIQEQSFELPEFDLNTHLPNRTILPYKKNTSERFGFLRTEHGPVMFASHVIQRTDKTGEPVGSIVFIKKVRKSQVAMMAEVAQVKLSYSIINDDSATQNLLVLNGGIQNEGIATERQRILLDINGNPLLTVNIEHHHQRLPVLFDLYLIIILIMFFVASIIGFFVVNRFFITPLINGASAINLMLLKNDLQPLHFKNQFIEMRVLINGFNSLIKEVKKQNEQLEKISKIDELTQIYNRRAFEEIYTLQWHDAHNQKTTLGLMLIDVDYFKLYNDCYGHQEGDSALQALCRVLKETAQSNNGIAARYGGEEFILLFNQLSFEQFELTSQQLRKNVNALKLPHKGSKVSDVLTISVGCAFATAKAMDNESITAKSLIKDADVMLYEAKNTGRDRALIKSI</sequence>
<dbReference type="PANTHER" id="PTHR45138">
    <property type="entry name" value="REGULATORY COMPONENTS OF SENSORY TRANSDUCTION SYSTEM"/>
    <property type="match status" value="1"/>
</dbReference>
<dbReference type="InterPro" id="IPR050469">
    <property type="entry name" value="Diguanylate_Cyclase"/>
</dbReference>
<keyword evidence="3" id="KW-0812">Transmembrane</keyword>
<feature type="domain" description="GGDEF" evidence="4">
    <location>
        <begin position="375"/>
        <end position="516"/>
    </location>
</feature>
<gene>
    <name evidence="5" type="ORF">Q8W34_09860</name>
</gene>
<dbReference type="InterPro" id="IPR000160">
    <property type="entry name" value="GGDEF_dom"/>
</dbReference>
<comment type="catalytic activity">
    <reaction evidence="2">
        <text>2 GTP = 3',3'-c-di-GMP + 2 diphosphate</text>
        <dbReference type="Rhea" id="RHEA:24898"/>
        <dbReference type="ChEBI" id="CHEBI:33019"/>
        <dbReference type="ChEBI" id="CHEBI:37565"/>
        <dbReference type="ChEBI" id="CHEBI:58805"/>
        <dbReference type="EC" id="2.7.7.65"/>
    </reaction>
</comment>
<dbReference type="PROSITE" id="PS50887">
    <property type="entry name" value="GGDEF"/>
    <property type="match status" value="1"/>
</dbReference>
<dbReference type="EMBL" id="JAUYVT010000007">
    <property type="protein sequence ID" value="MDP2564938.1"/>
    <property type="molecule type" value="Genomic_DNA"/>
</dbReference>
<dbReference type="SMART" id="SM00267">
    <property type="entry name" value="GGDEF"/>
    <property type="match status" value="1"/>
</dbReference>
<protein>
    <recommendedName>
        <fullName evidence="1">diguanylate cyclase</fullName>
        <ecNumber evidence="1">2.7.7.65</ecNumber>
    </recommendedName>
</protein>
<reference evidence="5" key="1">
    <citation type="submission" date="2023-07" db="EMBL/GenBank/DDBJ databases">
        <title>Genome content predicts the carbon catabolic preferences of heterotrophic bacteria.</title>
        <authorList>
            <person name="Gralka M."/>
        </authorList>
    </citation>
    <scope>NUCLEOTIDE SEQUENCE</scope>
    <source>
        <strain evidence="5">4G09</strain>
    </source>
</reference>
<dbReference type="InterPro" id="IPR043128">
    <property type="entry name" value="Rev_trsase/Diguanyl_cyclase"/>
</dbReference>
<dbReference type="NCBIfam" id="TIGR00254">
    <property type="entry name" value="GGDEF"/>
    <property type="match status" value="1"/>
</dbReference>
<dbReference type="Gene3D" id="3.30.70.270">
    <property type="match status" value="1"/>
</dbReference>
<keyword evidence="3" id="KW-1133">Transmembrane helix</keyword>
<evidence type="ECO:0000313" key="6">
    <source>
        <dbReference type="Proteomes" id="UP001177212"/>
    </source>
</evidence>
<dbReference type="Proteomes" id="UP001177212">
    <property type="component" value="Unassembled WGS sequence"/>
</dbReference>
<name>A0ABT9FDT6_9GAMM</name>
<dbReference type="InterPro" id="IPR007892">
    <property type="entry name" value="CHASE4"/>
</dbReference>
<evidence type="ECO:0000256" key="3">
    <source>
        <dbReference type="SAM" id="Phobius"/>
    </source>
</evidence>
<dbReference type="CDD" id="cd01949">
    <property type="entry name" value="GGDEF"/>
    <property type="match status" value="1"/>
</dbReference>
<dbReference type="SUPFAM" id="SSF55073">
    <property type="entry name" value="Nucleotide cyclase"/>
    <property type="match status" value="1"/>
</dbReference>